<dbReference type="KEGG" id="halg:HUG10_08645"/>
<dbReference type="PROSITE" id="PS51257">
    <property type="entry name" value="PROKAR_LIPOPROTEIN"/>
    <property type="match status" value="1"/>
</dbReference>
<dbReference type="EMBL" id="CP058529">
    <property type="protein sequence ID" value="QLG27615.1"/>
    <property type="molecule type" value="Genomic_DNA"/>
</dbReference>
<organism evidence="2 3">
    <name type="scientific">Halorarum halophilum</name>
    <dbReference type="NCBI Taxonomy" id="2743090"/>
    <lineage>
        <taxon>Archaea</taxon>
        <taxon>Methanobacteriati</taxon>
        <taxon>Methanobacteriota</taxon>
        <taxon>Stenosarchaea group</taxon>
        <taxon>Halobacteria</taxon>
        <taxon>Halobacteriales</taxon>
        <taxon>Haloferacaceae</taxon>
        <taxon>Halorarum</taxon>
    </lineage>
</organism>
<dbReference type="GeneID" id="56028896"/>
<keyword evidence="1" id="KW-1133">Transmembrane helix</keyword>
<reference evidence="2 3" key="1">
    <citation type="submission" date="2020-07" db="EMBL/GenBank/DDBJ databases">
        <title>Gai3-2, isolated from salt lake.</title>
        <authorList>
            <person name="Cui H."/>
            <person name="Shi X."/>
        </authorList>
    </citation>
    <scope>NUCLEOTIDE SEQUENCE [LARGE SCALE GENOMIC DNA]</scope>
    <source>
        <strain evidence="2 3">Gai3-2</strain>
    </source>
</reference>
<gene>
    <name evidence="2" type="ORF">HUG10_08645</name>
</gene>
<accession>A0A7D5KLL0</accession>
<keyword evidence="3" id="KW-1185">Reference proteome</keyword>
<dbReference type="OrthoDB" id="384847at2157"/>
<evidence type="ECO:0000313" key="3">
    <source>
        <dbReference type="Proteomes" id="UP000509750"/>
    </source>
</evidence>
<dbReference type="AlphaFoldDB" id="A0A7D5KLL0"/>
<dbReference type="RefSeq" id="WP_179169190.1">
    <property type="nucleotide sequence ID" value="NZ_CP058529.1"/>
</dbReference>
<evidence type="ECO:0000313" key="2">
    <source>
        <dbReference type="EMBL" id="QLG27615.1"/>
    </source>
</evidence>
<sequence length="97" mass="10275">MSLRRVGFTTFAIGLFVGTILLVLSPFVSPAFGSCPGRVPLAGFVFRGVQFWPPRVFYSNACTDVALDPSFAVAFLLALVGLVVAAAGHVLEARRSS</sequence>
<evidence type="ECO:0000256" key="1">
    <source>
        <dbReference type="SAM" id="Phobius"/>
    </source>
</evidence>
<keyword evidence="1" id="KW-0812">Transmembrane</keyword>
<feature type="transmembrane region" description="Helical" evidence="1">
    <location>
        <begin position="71"/>
        <end position="91"/>
    </location>
</feature>
<proteinExistence type="predicted"/>
<keyword evidence="1" id="KW-0472">Membrane</keyword>
<protein>
    <submittedName>
        <fullName evidence="2">Uncharacterized protein</fullName>
    </submittedName>
</protein>
<name>A0A7D5KLL0_9EURY</name>
<dbReference type="Proteomes" id="UP000509750">
    <property type="component" value="Chromosome"/>
</dbReference>